<protein>
    <submittedName>
        <fullName evidence="2">Uncharacterized protein</fullName>
    </submittedName>
</protein>
<gene>
    <name evidence="2" type="ORF">PENTCL1PPCAC_6919</name>
</gene>
<accession>A0AAV5SWW3</accession>
<evidence type="ECO:0000313" key="2">
    <source>
        <dbReference type="EMBL" id="GMS84744.1"/>
    </source>
</evidence>
<dbReference type="AlphaFoldDB" id="A0AAV5SWW3"/>
<comment type="caution">
    <text evidence="2">The sequence shown here is derived from an EMBL/GenBank/DDBJ whole genome shotgun (WGS) entry which is preliminary data.</text>
</comment>
<reference evidence="2" key="1">
    <citation type="submission" date="2023-10" db="EMBL/GenBank/DDBJ databases">
        <title>Genome assembly of Pristionchus species.</title>
        <authorList>
            <person name="Yoshida K."/>
            <person name="Sommer R.J."/>
        </authorList>
    </citation>
    <scope>NUCLEOTIDE SEQUENCE</scope>
    <source>
        <strain evidence="2">RS0144</strain>
    </source>
</reference>
<sequence length="364" mass="40118">MSSASSKSSKNRRNSILKVRQTTTTVDTTVDVVEQPKNRRRVSFHHQKTVKEYDKEKHELSATSPLKETVKEAMSDFDSTKSNSTMMSLGTPDRTTGENNTMMLFRGMMSGGELSAIYHETKDMSFSIIEDPANYSDEQNETLNVFRGLGTSHMSIHSKTIDISYRMEESVNENPADDTMNIFGKPSANQSSRTMPNMTMDMNISKADNTVTEGAFEGDDTLAIFGSGPKKNDTTFPLDNTMDIFRVTSGSSEKSCLSQSLLMDMSVNPSPVSSQDHTMGIFGKGSQVDESVAMEKASMVEEVEERKEEIPPSKSPIHLLTTTQSKTLNESHSPTLDDTIAIFGFAKAQEAGEDDIPMDMSVAV</sequence>
<proteinExistence type="predicted"/>
<feature type="region of interest" description="Disordered" evidence="1">
    <location>
        <begin position="1"/>
        <end position="23"/>
    </location>
</feature>
<feature type="compositionally biased region" description="Polar residues" evidence="1">
    <location>
        <begin position="80"/>
        <end position="97"/>
    </location>
</feature>
<dbReference type="Proteomes" id="UP001432027">
    <property type="component" value="Unassembled WGS sequence"/>
</dbReference>
<evidence type="ECO:0000313" key="3">
    <source>
        <dbReference type="Proteomes" id="UP001432027"/>
    </source>
</evidence>
<organism evidence="2 3">
    <name type="scientific">Pristionchus entomophagus</name>
    <dbReference type="NCBI Taxonomy" id="358040"/>
    <lineage>
        <taxon>Eukaryota</taxon>
        <taxon>Metazoa</taxon>
        <taxon>Ecdysozoa</taxon>
        <taxon>Nematoda</taxon>
        <taxon>Chromadorea</taxon>
        <taxon>Rhabditida</taxon>
        <taxon>Rhabditina</taxon>
        <taxon>Diplogasteromorpha</taxon>
        <taxon>Diplogasteroidea</taxon>
        <taxon>Neodiplogasteridae</taxon>
        <taxon>Pristionchus</taxon>
    </lineage>
</organism>
<evidence type="ECO:0000256" key="1">
    <source>
        <dbReference type="SAM" id="MobiDB-lite"/>
    </source>
</evidence>
<name>A0AAV5SWW3_9BILA</name>
<feature type="non-terminal residue" evidence="2">
    <location>
        <position position="364"/>
    </location>
</feature>
<dbReference type="EMBL" id="BTSX01000002">
    <property type="protein sequence ID" value="GMS84744.1"/>
    <property type="molecule type" value="Genomic_DNA"/>
</dbReference>
<feature type="region of interest" description="Disordered" evidence="1">
    <location>
        <begin position="76"/>
        <end position="97"/>
    </location>
</feature>
<keyword evidence="3" id="KW-1185">Reference proteome</keyword>